<reference evidence="1" key="1">
    <citation type="submission" date="2023-03" db="UniProtKB">
        <authorList>
            <consortium name="EnsemblPlants"/>
        </authorList>
    </citation>
    <scope>IDENTIFICATION</scope>
</reference>
<sequence>MHVKDGQKQVRMTRLAQIAVILHLKRTHLKI</sequence>
<organism evidence="1">
    <name type="scientific">Cucumis melo</name>
    <name type="common">Muskmelon</name>
    <dbReference type="NCBI Taxonomy" id="3656"/>
    <lineage>
        <taxon>Eukaryota</taxon>
        <taxon>Viridiplantae</taxon>
        <taxon>Streptophyta</taxon>
        <taxon>Embryophyta</taxon>
        <taxon>Tracheophyta</taxon>
        <taxon>Spermatophyta</taxon>
        <taxon>Magnoliopsida</taxon>
        <taxon>eudicotyledons</taxon>
        <taxon>Gunneridae</taxon>
        <taxon>Pentapetalae</taxon>
        <taxon>rosids</taxon>
        <taxon>fabids</taxon>
        <taxon>Cucurbitales</taxon>
        <taxon>Cucurbitaceae</taxon>
        <taxon>Benincaseae</taxon>
        <taxon>Cucumis</taxon>
    </lineage>
</organism>
<dbReference type="Gramene" id="MELO3C022755.2.1">
    <property type="protein sequence ID" value="MELO3C022755.2.1"/>
    <property type="gene ID" value="MELO3C022755.2"/>
</dbReference>
<dbReference type="AlphaFoldDB" id="A0A9I9DT88"/>
<evidence type="ECO:0000313" key="1">
    <source>
        <dbReference type="EnsemblPlants" id="MELO3C022755.2.1"/>
    </source>
</evidence>
<proteinExistence type="predicted"/>
<name>A0A9I9DT88_CUCME</name>
<dbReference type="EnsemblPlants" id="MELO3C022755.2.1">
    <property type="protein sequence ID" value="MELO3C022755.2.1"/>
    <property type="gene ID" value="MELO3C022755.2"/>
</dbReference>
<accession>A0A9I9DT88</accession>
<protein>
    <submittedName>
        <fullName evidence="1">Uncharacterized protein</fullName>
    </submittedName>
</protein>